<gene>
    <name evidence="8" type="ORF">OsI_17775</name>
</gene>
<evidence type="ECO:0000256" key="4">
    <source>
        <dbReference type="ARBA" id="ARBA00022989"/>
    </source>
</evidence>
<feature type="transmembrane region" description="Helical" evidence="7">
    <location>
        <begin position="566"/>
        <end position="586"/>
    </location>
</feature>
<comment type="subcellular location">
    <subcellularLocation>
        <location evidence="1">Membrane</location>
        <topology evidence="1">Multi-pass membrane protein</topology>
    </subcellularLocation>
</comment>
<evidence type="ECO:0000256" key="7">
    <source>
        <dbReference type="SAM" id="Phobius"/>
    </source>
</evidence>
<feature type="transmembrane region" description="Helical" evidence="7">
    <location>
        <begin position="691"/>
        <end position="713"/>
    </location>
</feature>
<dbReference type="PANTHER" id="PTHR11654">
    <property type="entry name" value="OLIGOPEPTIDE TRANSPORTER-RELATED"/>
    <property type="match status" value="1"/>
</dbReference>
<evidence type="ECO:0000313" key="8">
    <source>
        <dbReference type="EMBL" id="EAY95911.1"/>
    </source>
</evidence>
<dbReference type="Proteomes" id="UP000007015">
    <property type="component" value="Chromosome 4"/>
</dbReference>
<comment type="similarity">
    <text evidence="2">Belongs to the major facilitator superfamily. Proton-dependent oligopeptide transporter (POT/PTR) (TC 2.A.17) family.</text>
</comment>
<keyword evidence="5 7" id="KW-0472">Membrane</keyword>
<feature type="compositionally biased region" description="Basic residues" evidence="6">
    <location>
        <begin position="56"/>
        <end position="65"/>
    </location>
</feature>
<dbReference type="AlphaFoldDB" id="A2XYK1"/>
<keyword evidence="9" id="KW-1185">Reference proteome</keyword>
<accession>A2XYK1</accession>
<dbReference type="InterPro" id="IPR000109">
    <property type="entry name" value="POT_fam"/>
</dbReference>
<evidence type="ECO:0000256" key="6">
    <source>
        <dbReference type="SAM" id="MobiDB-lite"/>
    </source>
</evidence>
<evidence type="ECO:0000256" key="3">
    <source>
        <dbReference type="ARBA" id="ARBA00022692"/>
    </source>
</evidence>
<feature type="transmembrane region" description="Helical" evidence="7">
    <location>
        <begin position="329"/>
        <end position="348"/>
    </location>
</feature>
<dbReference type="Gene3D" id="1.20.1250.20">
    <property type="entry name" value="MFS general substrate transporter like domains"/>
    <property type="match status" value="1"/>
</dbReference>
<feature type="transmembrane region" description="Helical" evidence="7">
    <location>
        <begin position="192"/>
        <end position="211"/>
    </location>
</feature>
<dbReference type="GO" id="GO:0022857">
    <property type="term" value="F:transmembrane transporter activity"/>
    <property type="evidence" value="ECO:0007669"/>
    <property type="project" value="InterPro"/>
</dbReference>
<dbReference type="Pfam" id="PF00854">
    <property type="entry name" value="PTR2"/>
    <property type="match status" value="1"/>
</dbReference>
<evidence type="ECO:0000256" key="1">
    <source>
        <dbReference type="ARBA" id="ARBA00004141"/>
    </source>
</evidence>
<feature type="compositionally biased region" description="Basic and acidic residues" evidence="6">
    <location>
        <begin position="97"/>
        <end position="110"/>
    </location>
</feature>
<protein>
    <submittedName>
        <fullName evidence="8">Uncharacterized protein</fullName>
    </submittedName>
</protein>
<dbReference type="Gramene" id="BGIOSGA017295-TA">
    <property type="protein sequence ID" value="BGIOSGA017295-PA"/>
    <property type="gene ID" value="BGIOSGA017295"/>
</dbReference>
<feature type="transmembrane region" description="Helical" evidence="7">
    <location>
        <begin position="524"/>
        <end position="546"/>
    </location>
</feature>
<proteinExistence type="inferred from homology"/>
<feature type="transmembrane region" description="Helical" evidence="7">
    <location>
        <begin position="645"/>
        <end position="665"/>
    </location>
</feature>
<dbReference type="EMBL" id="CM000129">
    <property type="protein sequence ID" value="EAY95911.1"/>
    <property type="molecule type" value="Genomic_DNA"/>
</dbReference>
<feature type="transmembrane region" description="Helical" evidence="7">
    <location>
        <begin position="606"/>
        <end position="625"/>
    </location>
</feature>
<keyword evidence="3 7" id="KW-0812">Transmembrane</keyword>
<evidence type="ECO:0000256" key="2">
    <source>
        <dbReference type="ARBA" id="ARBA00005982"/>
    </source>
</evidence>
<dbReference type="InterPro" id="IPR036259">
    <property type="entry name" value="MFS_trans_sf"/>
</dbReference>
<reference evidence="8 9" key="1">
    <citation type="journal article" date="2005" name="PLoS Biol.">
        <title>The genomes of Oryza sativa: a history of duplications.</title>
        <authorList>
            <person name="Yu J."/>
            <person name="Wang J."/>
            <person name="Lin W."/>
            <person name="Li S."/>
            <person name="Li H."/>
            <person name="Zhou J."/>
            <person name="Ni P."/>
            <person name="Dong W."/>
            <person name="Hu S."/>
            <person name="Zeng C."/>
            <person name="Zhang J."/>
            <person name="Zhang Y."/>
            <person name="Li R."/>
            <person name="Xu Z."/>
            <person name="Li S."/>
            <person name="Li X."/>
            <person name="Zheng H."/>
            <person name="Cong L."/>
            <person name="Lin L."/>
            <person name="Yin J."/>
            <person name="Geng J."/>
            <person name="Li G."/>
            <person name="Shi J."/>
            <person name="Liu J."/>
            <person name="Lv H."/>
            <person name="Li J."/>
            <person name="Wang J."/>
            <person name="Deng Y."/>
            <person name="Ran L."/>
            <person name="Shi X."/>
            <person name="Wang X."/>
            <person name="Wu Q."/>
            <person name="Li C."/>
            <person name="Ren X."/>
            <person name="Wang J."/>
            <person name="Wang X."/>
            <person name="Li D."/>
            <person name="Liu D."/>
            <person name="Zhang X."/>
            <person name="Ji Z."/>
            <person name="Zhao W."/>
            <person name="Sun Y."/>
            <person name="Zhang Z."/>
            <person name="Bao J."/>
            <person name="Han Y."/>
            <person name="Dong L."/>
            <person name="Ji J."/>
            <person name="Chen P."/>
            <person name="Wu S."/>
            <person name="Liu J."/>
            <person name="Xiao Y."/>
            <person name="Bu D."/>
            <person name="Tan J."/>
            <person name="Yang L."/>
            <person name="Ye C."/>
            <person name="Zhang J."/>
            <person name="Xu J."/>
            <person name="Zhou Y."/>
            <person name="Yu Y."/>
            <person name="Zhang B."/>
            <person name="Zhuang S."/>
            <person name="Wei H."/>
            <person name="Liu B."/>
            <person name="Lei M."/>
            <person name="Yu H."/>
            <person name="Li Y."/>
            <person name="Xu H."/>
            <person name="Wei S."/>
            <person name="He X."/>
            <person name="Fang L."/>
            <person name="Zhang Z."/>
            <person name="Zhang Y."/>
            <person name="Huang X."/>
            <person name="Su Z."/>
            <person name="Tong W."/>
            <person name="Li J."/>
            <person name="Tong Z."/>
            <person name="Li S."/>
            <person name="Ye J."/>
            <person name="Wang L."/>
            <person name="Fang L."/>
            <person name="Lei T."/>
            <person name="Chen C."/>
            <person name="Chen H."/>
            <person name="Xu Z."/>
            <person name="Li H."/>
            <person name="Huang H."/>
            <person name="Zhang F."/>
            <person name="Xu H."/>
            <person name="Li N."/>
            <person name="Zhao C."/>
            <person name="Li S."/>
            <person name="Dong L."/>
            <person name="Huang Y."/>
            <person name="Li L."/>
            <person name="Xi Y."/>
            <person name="Qi Q."/>
            <person name="Li W."/>
            <person name="Zhang B."/>
            <person name="Hu W."/>
            <person name="Zhang Y."/>
            <person name="Tian X."/>
            <person name="Jiao Y."/>
            <person name="Liang X."/>
            <person name="Jin J."/>
            <person name="Gao L."/>
            <person name="Zheng W."/>
            <person name="Hao B."/>
            <person name="Liu S."/>
            <person name="Wang W."/>
            <person name="Yuan L."/>
            <person name="Cao M."/>
            <person name="McDermott J."/>
            <person name="Samudrala R."/>
            <person name="Wang J."/>
            <person name="Wong G.K."/>
            <person name="Yang H."/>
        </authorList>
    </citation>
    <scope>NUCLEOTIDE SEQUENCE [LARGE SCALE GENOMIC DNA]</scope>
    <source>
        <strain evidence="9">cv. 93-11</strain>
    </source>
</reference>
<dbReference type="HOGENOM" id="CLU_009313_4_2_1"/>
<feature type="transmembrane region" description="Helical" evidence="7">
    <location>
        <begin position="152"/>
        <end position="171"/>
    </location>
</feature>
<sequence>MARRKDDYDGCSNKDWGQRGSFREEEEGFGTGFQGSRMGFDPGYGFGQQGSFGQRWQRHGYRPRGARGFGPRRSGFAGRPGRGSARGFGSQRPAFKRKMDDMGRKGEEKWGAASSERNGGAGRVKVGEVERITRDSADLAQEKQGKTTPDYFFSRLAGLYLAIAMALNAFAQPVTNYLIKRYNMKPNAATNVANVFSGTYSFSPVVGAFVADAFCGRFWTLLFGAVAAFVAMVVITLSATIRQLKPPSCSDVARQAGTCAGPSGLHRAVLYIGMALLVVATGGANPTSLPFGADQFDHDDASSGSSSNEADERRRRAEEPAGLKRFYNWYYVVTMMASFMALTFIAYIQDKVSWGLGFGIPTALVAATFAVFLAGTPLYVRVPAEGSIFSSVARVVVASCRKRRLTLPHPRDARQQEAVLYNPPVVVAAGTGTSRVFKLPLTLQLSFLNKAAIVTADADEIRPDGSPARPWSLCSVQQVEEVKCLVKIVPVWISGVMWFISVAELTNYTFLQALTMDLHMGRSFTIPPVSIAAIFNLAIVLFVPVYDLLVARAAQRVTGVEGGITVLQRQGVGVAISGLALVVAAVVERRRRASALDNGGTSPMSVFVLAPQLAVMGVSAAFNMIGQMEFYNTEFPDQMRTLANAAFYCAQGASSYLATAVVNVVNARTRRRGGGQGWVAEDINAGKLDHFYYAMAVFAAINFVYFLVCSYFYRYKGEPEVAAEDSPPATPEAVLLKH</sequence>
<dbReference type="SUPFAM" id="SSF103473">
    <property type="entry name" value="MFS general substrate transporter"/>
    <property type="match status" value="1"/>
</dbReference>
<feature type="transmembrane region" description="Helical" evidence="7">
    <location>
        <begin position="354"/>
        <end position="380"/>
    </location>
</feature>
<feature type="region of interest" description="Disordered" evidence="6">
    <location>
        <begin position="1"/>
        <end position="122"/>
    </location>
</feature>
<dbReference type="OMA" id="GAANFAY"/>
<dbReference type="GO" id="GO:0016020">
    <property type="term" value="C:membrane"/>
    <property type="evidence" value="ECO:0007669"/>
    <property type="project" value="UniProtKB-SubCell"/>
</dbReference>
<evidence type="ECO:0000256" key="5">
    <source>
        <dbReference type="ARBA" id="ARBA00023136"/>
    </source>
</evidence>
<name>A2XYK1_ORYSI</name>
<keyword evidence="4 7" id="KW-1133">Transmembrane helix</keyword>
<feature type="transmembrane region" description="Helical" evidence="7">
    <location>
        <begin position="217"/>
        <end position="237"/>
    </location>
</feature>
<dbReference type="CDD" id="cd17416">
    <property type="entry name" value="MFS_NPF1_2"/>
    <property type="match status" value="1"/>
</dbReference>
<organism evidence="8 9">
    <name type="scientific">Oryza sativa subsp. indica</name>
    <name type="common">Rice</name>
    <dbReference type="NCBI Taxonomy" id="39946"/>
    <lineage>
        <taxon>Eukaryota</taxon>
        <taxon>Viridiplantae</taxon>
        <taxon>Streptophyta</taxon>
        <taxon>Embryophyta</taxon>
        <taxon>Tracheophyta</taxon>
        <taxon>Spermatophyta</taxon>
        <taxon>Magnoliopsida</taxon>
        <taxon>Liliopsida</taxon>
        <taxon>Poales</taxon>
        <taxon>Poaceae</taxon>
        <taxon>BOP clade</taxon>
        <taxon>Oryzoideae</taxon>
        <taxon>Oryzeae</taxon>
        <taxon>Oryzinae</taxon>
        <taxon>Oryza</taxon>
        <taxon>Oryza sativa</taxon>
    </lineage>
</organism>
<evidence type="ECO:0000313" key="9">
    <source>
        <dbReference type="Proteomes" id="UP000007015"/>
    </source>
</evidence>